<evidence type="ECO:0000313" key="2">
    <source>
        <dbReference type="Proteomes" id="UP000028186"/>
    </source>
</evidence>
<gene>
    <name evidence="1" type="ORF">RG1141_CH23600</name>
</gene>
<dbReference type="KEGG" id="ngl:RG1141_CH23600"/>
<name>A0A068T8B8_NEOGA</name>
<protein>
    <recommendedName>
        <fullName evidence="3">Three-Cys-motif partner protein TcmP</fullName>
    </recommendedName>
</protein>
<dbReference type="PATRIC" id="fig|1028801.3.peg.2403"/>
<sequence length="276" mass="31661">MAPVSIMQAGVDPVWTEHKAKLIARYLRYFVFITKHGCYVDGFAGPKNRELPDSWAAELVVNSEPRFLKQFFLCDQDAEQVRALQSLVSGQPVSPKRHFQVLHGDFNATVDEVLNSGVIGEKTATFCLLDQFSCECHWETVRKLARHKGDNANKIEQFYFLATGWLGRALSGFKSDNPMPDNWWGSSDWLKLKGLGGDLIAIKMAERFRDELGYRFVRPWPIYKREKGKGRVMFHMIHASDHPEAHKLMKRAYKHVLDVPESEEQLKLELADHLST</sequence>
<dbReference type="InterPro" id="IPR031009">
    <property type="entry name" value="Tcm_partner"/>
</dbReference>
<dbReference type="HOGENOM" id="CLU_914245_0_0_5"/>
<dbReference type="eggNOG" id="ENOG502Z8JQ">
    <property type="taxonomic scope" value="Bacteria"/>
</dbReference>
<accession>A0A068T8B8</accession>
<reference evidence="2" key="1">
    <citation type="journal article" date="2014" name="BMC Genomics">
        <title>Genome sequencing of two Neorhizobium galegae strains reveals a noeT gene responsible for the unusual acetylation of the nodulation factors.</title>
        <authorList>
            <person name="Osterman J."/>
            <person name="Marsh J."/>
            <person name="Laine P.K."/>
            <person name="Zeng Z."/>
            <person name="Alatalo E."/>
            <person name="Sullivan J.T."/>
            <person name="Young J.P."/>
            <person name="Thomas-Oates J."/>
            <person name="Paulin L."/>
            <person name="Lindstrom K."/>
        </authorList>
    </citation>
    <scope>NUCLEOTIDE SEQUENCE [LARGE SCALE GENOMIC DNA]</scope>
    <source>
        <strain evidence="2">HAMBI 1141</strain>
    </source>
</reference>
<proteinExistence type="predicted"/>
<organism evidence="1 2">
    <name type="scientific">Neorhizobium galegae bv. officinalis bv. officinalis str. HAMBI 1141</name>
    <dbReference type="NCBI Taxonomy" id="1028801"/>
    <lineage>
        <taxon>Bacteria</taxon>
        <taxon>Pseudomonadati</taxon>
        <taxon>Pseudomonadota</taxon>
        <taxon>Alphaproteobacteria</taxon>
        <taxon>Hyphomicrobiales</taxon>
        <taxon>Rhizobiaceae</taxon>
        <taxon>Rhizobium/Agrobacterium group</taxon>
        <taxon>Neorhizobium</taxon>
    </lineage>
</organism>
<dbReference type="AlphaFoldDB" id="A0A068T8B8"/>
<evidence type="ECO:0000313" key="1">
    <source>
        <dbReference type="EMBL" id="CDN54698.1"/>
    </source>
</evidence>
<evidence type="ECO:0008006" key="3">
    <source>
        <dbReference type="Google" id="ProtNLM"/>
    </source>
</evidence>
<dbReference type="Proteomes" id="UP000028186">
    <property type="component" value="Chromosome I"/>
</dbReference>
<dbReference type="NCBIfam" id="TIGR04474">
    <property type="entry name" value="tcm_partner"/>
    <property type="match status" value="1"/>
</dbReference>
<dbReference type="EMBL" id="HG938355">
    <property type="protein sequence ID" value="CDN54698.1"/>
    <property type="molecule type" value="Genomic_DNA"/>
</dbReference>